<dbReference type="InterPro" id="IPR050385">
    <property type="entry name" value="Archaeal_FAD_synthase"/>
</dbReference>
<evidence type="ECO:0000313" key="5">
    <source>
        <dbReference type="Proteomes" id="UP000242141"/>
    </source>
</evidence>
<dbReference type="PANTHER" id="PTHR43793">
    <property type="entry name" value="FAD SYNTHASE"/>
    <property type="match status" value="1"/>
</dbReference>
<reference evidence="5" key="1">
    <citation type="submission" date="2015-05" db="EMBL/GenBank/DDBJ databases">
        <authorList>
            <person name="Collingro A."/>
        </authorList>
    </citation>
    <scope>NUCLEOTIDE SEQUENCE [LARGE SCALE GENOMIC DNA]</scope>
    <source>
        <strain evidence="5">Ps</strain>
    </source>
</reference>
<dbReference type="InterPro" id="IPR014729">
    <property type="entry name" value="Rossmann-like_a/b/a_fold"/>
</dbReference>
<dbReference type="Pfam" id="PF01467">
    <property type="entry name" value="CTP_transf_like"/>
    <property type="match status" value="1"/>
</dbReference>
<organism evidence="4 5">
    <name type="scientific">Candidatus Hepatoplasma crinochetorum</name>
    <dbReference type="NCBI Taxonomy" id="295596"/>
    <lineage>
        <taxon>Bacteria</taxon>
        <taxon>Bacillati</taxon>
        <taxon>Mycoplasmatota</taxon>
        <taxon>Mollicutes</taxon>
        <taxon>Candidatus Hepatoplasmataceae</taxon>
        <taxon>Candidatus Hepatoplasma</taxon>
    </lineage>
</organism>
<dbReference type="GO" id="GO:0016779">
    <property type="term" value="F:nucleotidyltransferase activity"/>
    <property type="evidence" value="ECO:0007669"/>
    <property type="project" value="UniProtKB-KW"/>
</dbReference>
<evidence type="ECO:0000256" key="2">
    <source>
        <dbReference type="ARBA" id="ARBA00022695"/>
    </source>
</evidence>
<evidence type="ECO:0000256" key="1">
    <source>
        <dbReference type="ARBA" id="ARBA00022679"/>
    </source>
</evidence>
<gene>
    <name evidence="4" type="ORF">HEPPS_04050</name>
</gene>
<dbReference type="EMBL" id="CWGI01000001">
    <property type="protein sequence ID" value="CRX37183.1"/>
    <property type="molecule type" value="Genomic_DNA"/>
</dbReference>
<protein>
    <submittedName>
        <fullName evidence="4">| tagD_1 / Glycerol-3-phosphate cytidylyltransferase |:55554 Forward</fullName>
    </submittedName>
</protein>
<dbReference type="NCBIfam" id="TIGR00125">
    <property type="entry name" value="cyt_tran_rel"/>
    <property type="match status" value="1"/>
</dbReference>
<sequence>MNKKLNQKKYNICLTYGTFDMFHYGHFSILLRCKNQCKKLIIGVSTDFYNKNKNKESFQNELQRFNFINALPFVDKVIYENDFKTQWKKDFEKYKADVIFIGDDHKGELDYLIEKGINIIYLNRTKGVSTSDIKDKLKTKKVTFFVQNEWNETEKLFKNINKYNSSRDNFLILAINSKNKGSSQLYDFWNGSKKLDFIFLFKNLDEINKLKEKINSWKKN</sequence>
<name>A0A0G7ZNA0_9MOLU</name>
<dbReference type="AlphaFoldDB" id="A0A0G7ZNA0"/>
<dbReference type="PANTHER" id="PTHR43793:SF1">
    <property type="entry name" value="FAD SYNTHASE"/>
    <property type="match status" value="1"/>
</dbReference>
<dbReference type="InterPro" id="IPR004821">
    <property type="entry name" value="Cyt_trans-like"/>
</dbReference>
<proteinExistence type="predicted"/>
<dbReference type="Proteomes" id="UP000242141">
    <property type="component" value="Unassembled WGS sequence"/>
</dbReference>
<keyword evidence="2 4" id="KW-0548">Nucleotidyltransferase</keyword>
<evidence type="ECO:0000259" key="3">
    <source>
        <dbReference type="Pfam" id="PF01467"/>
    </source>
</evidence>
<dbReference type="SUPFAM" id="SSF52374">
    <property type="entry name" value="Nucleotidylyl transferase"/>
    <property type="match status" value="1"/>
</dbReference>
<feature type="domain" description="Cytidyltransferase-like" evidence="3">
    <location>
        <begin position="14"/>
        <end position="134"/>
    </location>
</feature>
<dbReference type="Gene3D" id="3.40.50.620">
    <property type="entry name" value="HUPs"/>
    <property type="match status" value="1"/>
</dbReference>
<keyword evidence="1 4" id="KW-0808">Transferase</keyword>
<keyword evidence="5" id="KW-1185">Reference proteome</keyword>
<evidence type="ECO:0000313" key="4">
    <source>
        <dbReference type="EMBL" id="CRX37183.1"/>
    </source>
</evidence>
<accession>A0A0G7ZNA0</accession>